<dbReference type="EMBL" id="FN649736">
    <property type="protein sequence ID" value="CBN79831.1"/>
    <property type="molecule type" value="Genomic_DNA"/>
</dbReference>
<evidence type="ECO:0008006" key="5">
    <source>
        <dbReference type="Google" id="ProtNLM"/>
    </source>
</evidence>
<keyword evidence="2" id="KW-0472">Membrane</keyword>
<dbReference type="EMBL" id="FN648000">
    <property type="protein sequence ID" value="CBN79831.1"/>
    <property type="molecule type" value="Genomic_DNA"/>
</dbReference>
<keyword evidence="2" id="KW-0812">Transmembrane</keyword>
<feature type="transmembrane region" description="Helical" evidence="2">
    <location>
        <begin position="189"/>
        <end position="212"/>
    </location>
</feature>
<dbReference type="InParanoid" id="D8LF11"/>
<feature type="region of interest" description="Disordered" evidence="1">
    <location>
        <begin position="92"/>
        <end position="130"/>
    </location>
</feature>
<proteinExistence type="predicted"/>
<evidence type="ECO:0000313" key="3">
    <source>
        <dbReference type="EMBL" id="CBN79831.1"/>
    </source>
</evidence>
<feature type="compositionally biased region" description="Basic and acidic residues" evidence="1">
    <location>
        <begin position="120"/>
        <end position="130"/>
    </location>
</feature>
<keyword evidence="4" id="KW-1185">Reference proteome</keyword>
<evidence type="ECO:0000256" key="2">
    <source>
        <dbReference type="SAM" id="Phobius"/>
    </source>
</evidence>
<keyword evidence="2" id="KW-1133">Transmembrane helix</keyword>
<dbReference type="AlphaFoldDB" id="D8LF11"/>
<dbReference type="Proteomes" id="UP000002630">
    <property type="component" value="Linkage Group LG11"/>
</dbReference>
<evidence type="ECO:0000313" key="4">
    <source>
        <dbReference type="Proteomes" id="UP000002630"/>
    </source>
</evidence>
<dbReference type="OrthoDB" id="426386at2759"/>
<accession>D8LF11</accession>
<reference evidence="3 4" key="1">
    <citation type="journal article" date="2010" name="Nature">
        <title>The Ectocarpus genome and the independent evolution of multicellularity in brown algae.</title>
        <authorList>
            <person name="Cock J.M."/>
            <person name="Sterck L."/>
            <person name="Rouze P."/>
            <person name="Scornet D."/>
            <person name="Allen A.E."/>
            <person name="Amoutzias G."/>
            <person name="Anthouard V."/>
            <person name="Artiguenave F."/>
            <person name="Aury J.M."/>
            <person name="Badger J.H."/>
            <person name="Beszteri B."/>
            <person name="Billiau K."/>
            <person name="Bonnet E."/>
            <person name="Bothwell J.H."/>
            <person name="Bowler C."/>
            <person name="Boyen C."/>
            <person name="Brownlee C."/>
            <person name="Carrano C.J."/>
            <person name="Charrier B."/>
            <person name="Cho G.Y."/>
            <person name="Coelho S.M."/>
            <person name="Collen J."/>
            <person name="Corre E."/>
            <person name="Da Silva C."/>
            <person name="Delage L."/>
            <person name="Delaroque N."/>
            <person name="Dittami S.M."/>
            <person name="Doulbeau S."/>
            <person name="Elias M."/>
            <person name="Farnham G."/>
            <person name="Gachon C.M."/>
            <person name="Gschloessl B."/>
            <person name="Heesch S."/>
            <person name="Jabbari K."/>
            <person name="Jubin C."/>
            <person name="Kawai H."/>
            <person name="Kimura K."/>
            <person name="Kloareg B."/>
            <person name="Kupper F.C."/>
            <person name="Lang D."/>
            <person name="Le Bail A."/>
            <person name="Leblanc C."/>
            <person name="Lerouge P."/>
            <person name="Lohr M."/>
            <person name="Lopez P.J."/>
            <person name="Martens C."/>
            <person name="Maumus F."/>
            <person name="Michel G."/>
            <person name="Miranda-Saavedra D."/>
            <person name="Morales J."/>
            <person name="Moreau H."/>
            <person name="Motomura T."/>
            <person name="Nagasato C."/>
            <person name="Napoli C.A."/>
            <person name="Nelson D.R."/>
            <person name="Nyvall-Collen P."/>
            <person name="Peters A.F."/>
            <person name="Pommier C."/>
            <person name="Potin P."/>
            <person name="Poulain J."/>
            <person name="Quesneville H."/>
            <person name="Read B."/>
            <person name="Rensing S.A."/>
            <person name="Ritter A."/>
            <person name="Rousvoal S."/>
            <person name="Samanta M."/>
            <person name="Samson G."/>
            <person name="Schroeder D.C."/>
            <person name="Segurens B."/>
            <person name="Strittmatter M."/>
            <person name="Tonon T."/>
            <person name="Tregear J.W."/>
            <person name="Valentin K."/>
            <person name="von Dassow P."/>
            <person name="Yamagishi T."/>
            <person name="Van de Peer Y."/>
            <person name="Wincker P."/>
        </authorList>
    </citation>
    <scope>NUCLEOTIDE SEQUENCE [LARGE SCALE GENOMIC DNA]</scope>
    <source>
        <strain evidence="4">Ec32 / CCAP1310/4</strain>
    </source>
</reference>
<feature type="compositionally biased region" description="Basic and acidic residues" evidence="1">
    <location>
        <begin position="99"/>
        <end position="108"/>
    </location>
</feature>
<evidence type="ECO:0000256" key="1">
    <source>
        <dbReference type="SAM" id="MobiDB-lite"/>
    </source>
</evidence>
<organism evidence="3 4">
    <name type="scientific">Ectocarpus siliculosus</name>
    <name type="common">Brown alga</name>
    <name type="synonym">Conferva siliculosa</name>
    <dbReference type="NCBI Taxonomy" id="2880"/>
    <lineage>
        <taxon>Eukaryota</taxon>
        <taxon>Sar</taxon>
        <taxon>Stramenopiles</taxon>
        <taxon>Ochrophyta</taxon>
        <taxon>PX clade</taxon>
        <taxon>Phaeophyceae</taxon>
        <taxon>Ectocarpales</taxon>
        <taxon>Ectocarpaceae</taxon>
        <taxon>Ectocarpus</taxon>
    </lineage>
</organism>
<name>D8LF11_ECTSI</name>
<gene>
    <name evidence="3" type="ORF">Esi_0014_0179</name>
</gene>
<sequence length="296" mass="32242">MVMAMVALRRGAGVFQRGLRQQSRPRGSACLSQQAKVPRACNTAVSVASFGSRSSPTAGRWSACVSVHRNEDLRPLVSPVVPVAVALRSVQHLSSSGRGGREKRGGADKRRRSNTSNNSREGKEKEEKEEYTFLEKDDLGRLSNEPKSGLKTDTAAARGAEEKVDATNVTLWQRWKQARAKMKLLWKQYGLVWIGTYTVLYFGGLAGIYVVLDTGLVASDVDTSHAIQVLADYIGAQDNPSVTWLQNTIKTNPKANTLLKAVIVNELIEYPRDIVAIAATPSIARALGRAPPKAKT</sequence>
<protein>
    <recommendedName>
        <fullName evidence="5">DUF1279 domain-containing protein</fullName>
    </recommendedName>
</protein>